<dbReference type="EMBL" id="CAJOBP010000416">
    <property type="protein sequence ID" value="CAF4175416.1"/>
    <property type="molecule type" value="Genomic_DNA"/>
</dbReference>
<dbReference type="EMBL" id="CAJNYT010004846">
    <property type="protein sequence ID" value="CAF3696468.1"/>
    <property type="molecule type" value="Genomic_DNA"/>
</dbReference>
<evidence type="ECO:0000313" key="13">
    <source>
        <dbReference type="Proteomes" id="UP000663873"/>
    </source>
</evidence>
<dbReference type="AlphaFoldDB" id="A0A817RSM8"/>
<dbReference type="Gene3D" id="3.30.1140.40">
    <property type="entry name" value="Tctex-1"/>
    <property type="match status" value="1"/>
</dbReference>
<dbReference type="GO" id="GO:0005737">
    <property type="term" value="C:cytoplasm"/>
    <property type="evidence" value="ECO:0007669"/>
    <property type="project" value="TreeGrafter"/>
</dbReference>
<dbReference type="Proteomes" id="UP000663838">
    <property type="component" value="Unassembled WGS sequence"/>
</dbReference>
<dbReference type="Proteomes" id="UP000663833">
    <property type="component" value="Unassembled WGS sequence"/>
</dbReference>
<dbReference type="InterPro" id="IPR005334">
    <property type="entry name" value="Tctex-1-like"/>
</dbReference>
<protein>
    <recommendedName>
        <fullName evidence="14">Dynein light chain Tctex-type 1</fullName>
    </recommendedName>
</protein>
<evidence type="ECO:0000313" key="11">
    <source>
        <dbReference type="EMBL" id="CAF4490940.1"/>
    </source>
</evidence>
<evidence type="ECO:0000313" key="8">
    <source>
        <dbReference type="EMBL" id="CAF4175416.1"/>
    </source>
</evidence>
<comment type="similarity">
    <text evidence="1">Belongs to the dynein light chain Tctex-type family.</text>
</comment>
<dbReference type="EMBL" id="CAJNYV010005617">
    <property type="protein sequence ID" value="CAF3766308.1"/>
    <property type="molecule type" value="Genomic_DNA"/>
</dbReference>
<evidence type="ECO:0000313" key="6">
    <source>
        <dbReference type="EMBL" id="CAF3766308.1"/>
    </source>
</evidence>
<dbReference type="InterPro" id="IPR038586">
    <property type="entry name" value="Tctex-1-like_sf"/>
</dbReference>
<evidence type="ECO:0000313" key="9">
    <source>
        <dbReference type="EMBL" id="CAF4335782.1"/>
    </source>
</evidence>
<evidence type="ECO:0000313" key="5">
    <source>
        <dbReference type="EMBL" id="CAF3696468.1"/>
    </source>
</evidence>
<comment type="caution">
    <text evidence="2">The sequence shown here is derived from an EMBL/GenBank/DDBJ whole genome shotgun (WGS) entry which is preliminary data.</text>
</comment>
<sequence>MNDIYQQPFVVHDASNIINETIESTLEHQLYQKTKVNLWTSNIVETIISALTKANKSFKYIASCVIMEKNGAGLHTATSCFWDNTNDKSFTIRWENTTMYVIVTVYGLSI</sequence>
<dbReference type="Proteomes" id="UP000663865">
    <property type="component" value="Unassembled WGS sequence"/>
</dbReference>
<dbReference type="OrthoDB" id="10260741at2759"/>
<dbReference type="Proteomes" id="UP000663851">
    <property type="component" value="Unassembled WGS sequence"/>
</dbReference>
<dbReference type="EMBL" id="CAJNYD010000423">
    <property type="protein sequence ID" value="CAF3257447.1"/>
    <property type="molecule type" value="Genomic_DNA"/>
</dbReference>
<dbReference type="Proteomes" id="UP000663873">
    <property type="component" value="Unassembled WGS sequence"/>
</dbReference>
<dbReference type="PANTHER" id="PTHR21255">
    <property type="entry name" value="T-COMPLEX-ASSOCIATED-TESTIS-EXPRESSED 1/ DYNEIN LIGHT CHAIN"/>
    <property type="match status" value="1"/>
</dbReference>
<dbReference type="EMBL" id="CAJOBO010000156">
    <property type="protein sequence ID" value="CAF4146420.1"/>
    <property type="molecule type" value="Genomic_DNA"/>
</dbReference>
<organism evidence="2 12">
    <name type="scientific">Rotaria socialis</name>
    <dbReference type="NCBI Taxonomy" id="392032"/>
    <lineage>
        <taxon>Eukaryota</taxon>
        <taxon>Metazoa</taxon>
        <taxon>Spiralia</taxon>
        <taxon>Gnathifera</taxon>
        <taxon>Rotifera</taxon>
        <taxon>Eurotatoria</taxon>
        <taxon>Bdelloidea</taxon>
        <taxon>Philodinida</taxon>
        <taxon>Philodinidae</taxon>
        <taxon>Rotaria</taxon>
    </lineage>
</organism>
<evidence type="ECO:0000313" key="12">
    <source>
        <dbReference type="Proteomes" id="UP000663833"/>
    </source>
</evidence>
<keyword evidence="13" id="KW-1185">Reference proteome</keyword>
<evidence type="ECO:0000313" key="7">
    <source>
        <dbReference type="EMBL" id="CAF4146420.1"/>
    </source>
</evidence>
<dbReference type="Proteomes" id="UP000663862">
    <property type="component" value="Unassembled WGS sequence"/>
</dbReference>
<dbReference type="Proteomes" id="UP000663848">
    <property type="component" value="Unassembled WGS sequence"/>
</dbReference>
<dbReference type="Proteomes" id="UP000663872">
    <property type="component" value="Unassembled WGS sequence"/>
</dbReference>
<reference evidence="2" key="1">
    <citation type="submission" date="2021-02" db="EMBL/GenBank/DDBJ databases">
        <authorList>
            <person name="Nowell W R."/>
        </authorList>
    </citation>
    <scope>NUCLEOTIDE SEQUENCE</scope>
</reference>
<evidence type="ECO:0000313" key="10">
    <source>
        <dbReference type="EMBL" id="CAF4458410.1"/>
    </source>
</evidence>
<dbReference type="Pfam" id="PF03645">
    <property type="entry name" value="Tctex-1"/>
    <property type="match status" value="1"/>
</dbReference>
<dbReference type="EMBL" id="CAJOBS010000084">
    <property type="protein sequence ID" value="CAF4490940.1"/>
    <property type="molecule type" value="Genomic_DNA"/>
</dbReference>
<dbReference type="EMBL" id="CAJOBQ010000353">
    <property type="protein sequence ID" value="CAF4335782.1"/>
    <property type="molecule type" value="Genomic_DNA"/>
</dbReference>
<dbReference type="GO" id="GO:0045505">
    <property type="term" value="F:dynein intermediate chain binding"/>
    <property type="evidence" value="ECO:0007669"/>
    <property type="project" value="TreeGrafter"/>
</dbReference>
<name>A0A817RSM8_9BILA</name>
<dbReference type="EMBL" id="CAJOBR010000064">
    <property type="protein sequence ID" value="CAF4458410.1"/>
    <property type="molecule type" value="Genomic_DNA"/>
</dbReference>
<dbReference type="GO" id="GO:0005868">
    <property type="term" value="C:cytoplasmic dynein complex"/>
    <property type="evidence" value="ECO:0007669"/>
    <property type="project" value="TreeGrafter"/>
</dbReference>
<evidence type="ECO:0000256" key="1">
    <source>
        <dbReference type="ARBA" id="ARBA00005361"/>
    </source>
</evidence>
<evidence type="ECO:0000313" key="2">
    <source>
        <dbReference type="EMBL" id="CAF3257447.1"/>
    </source>
</evidence>
<evidence type="ECO:0008006" key="14">
    <source>
        <dbReference type="Google" id="ProtNLM"/>
    </source>
</evidence>
<dbReference type="PANTHER" id="PTHR21255:SF4">
    <property type="entry name" value="DYNEIN LIGHT CHAIN TCTEX-TYPE"/>
    <property type="match status" value="1"/>
</dbReference>
<evidence type="ECO:0000313" key="4">
    <source>
        <dbReference type="EMBL" id="CAF3606290.1"/>
    </source>
</evidence>
<accession>A0A817RSM8</accession>
<gene>
    <name evidence="4" type="ORF">FME351_LOCUS22214</name>
    <name evidence="5" type="ORF">GRG538_LOCUS28037</name>
    <name evidence="7" type="ORF">HFQ381_LOCUS4076</name>
    <name evidence="6" type="ORF">KIK155_LOCUS30561</name>
    <name evidence="2" type="ORF">LUA448_LOCUS5192</name>
    <name evidence="10" type="ORF">QYT958_LOCUS1216</name>
    <name evidence="3" type="ORF">TIS948_LOCUS18523</name>
    <name evidence="11" type="ORF">TOA249_LOCUS2599</name>
    <name evidence="9" type="ORF">TSG867_LOCUS8531</name>
    <name evidence="8" type="ORF">UJA718_LOCUS4967</name>
</gene>
<dbReference type="Proteomes" id="UP000663869">
    <property type="component" value="Unassembled WGS sequence"/>
</dbReference>
<dbReference type="Proteomes" id="UP000663825">
    <property type="component" value="Unassembled WGS sequence"/>
</dbReference>
<dbReference type="EMBL" id="CAJNYU010002841">
    <property type="protein sequence ID" value="CAF3606290.1"/>
    <property type="molecule type" value="Genomic_DNA"/>
</dbReference>
<dbReference type="GO" id="GO:0007018">
    <property type="term" value="P:microtubule-based movement"/>
    <property type="evidence" value="ECO:0007669"/>
    <property type="project" value="TreeGrafter"/>
</dbReference>
<dbReference type="EMBL" id="CAJNXB010003244">
    <property type="protein sequence ID" value="CAF3302985.1"/>
    <property type="molecule type" value="Genomic_DNA"/>
</dbReference>
<proteinExistence type="inferred from homology"/>
<evidence type="ECO:0000313" key="3">
    <source>
        <dbReference type="EMBL" id="CAF3302985.1"/>
    </source>
</evidence>